<evidence type="ECO:0000256" key="6">
    <source>
        <dbReference type="ARBA" id="ARBA00024937"/>
    </source>
</evidence>
<feature type="domain" description="HTH deoR-type" evidence="7">
    <location>
        <begin position="3"/>
        <end position="58"/>
    </location>
</feature>
<dbReference type="PROSITE" id="PS51000">
    <property type="entry name" value="HTH_DEOR_2"/>
    <property type="match status" value="1"/>
</dbReference>
<comment type="function">
    <text evidence="6">Repressor of the lactose catabolism operon. Galactose-6-phosphate is the inducer.</text>
</comment>
<evidence type="ECO:0000256" key="3">
    <source>
        <dbReference type="ARBA" id="ARBA00023015"/>
    </source>
</evidence>
<organism evidence="8 9">
    <name type="scientific">Companilactobacillus allii</name>
    <dbReference type="NCBI Taxonomy" id="1847728"/>
    <lineage>
        <taxon>Bacteria</taxon>
        <taxon>Bacillati</taxon>
        <taxon>Bacillota</taxon>
        <taxon>Bacilli</taxon>
        <taxon>Lactobacillales</taxon>
        <taxon>Lactobacillaceae</taxon>
        <taxon>Companilactobacillus</taxon>
    </lineage>
</organism>
<keyword evidence="5" id="KW-0804">Transcription</keyword>
<dbReference type="PROSITE" id="PS00894">
    <property type="entry name" value="HTH_DEOR_1"/>
    <property type="match status" value="1"/>
</dbReference>
<dbReference type="Pfam" id="PF00455">
    <property type="entry name" value="DeoRC"/>
    <property type="match status" value="1"/>
</dbReference>
<proteinExistence type="predicted"/>
<evidence type="ECO:0000256" key="2">
    <source>
        <dbReference type="ARBA" id="ARBA00022491"/>
    </source>
</evidence>
<keyword evidence="2" id="KW-0678">Repressor</keyword>
<gene>
    <name evidence="8" type="ORF">BTM29_03605</name>
</gene>
<dbReference type="PANTHER" id="PTHR30363:SF4">
    <property type="entry name" value="GLYCEROL-3-PHOSPHATE REGULON REPRESSOR"/>
    <property type="match status" value="1"/>
</dbReference>
<evidence type="ECO:0000256" key="5">
    <source>
        <dbReference type="ARBA" id="ARBA00023163"/>
    </source>
</evidence>
<evidence type="ECO:0000313" key="8">
    <source>
        <dbReference type="EMBL" id="APX71694.1"/>
    </source>
</evidence>
<dbReference type="InterPro" id="IPR018356">
    <property type="entry name" value="Tscrpt_reg_HTH_DeoR_CS"/>
</dbReference>
<dbReference type="GO" id="GO:0003700">
    <property type="term" value="F:DNA-binding transcription factor activity"/>
    <property type="evidence" value="ECO:0007669"/>
    <property type="project" value="InterPro"/>
</dbReference>
<dbReference type="Gene3D" id="3.40.50.1360">
    <property type="match status" value="1"/>
</dbReference>
<dbReference type="InterPro" id="IPR014036">
    <property type="entry name" value="DeoR-like_C"/>
</dbReference>
<dbReference type="AlphaFoldDB" id="A0A1P8Q1D8"/>
<dbReference type="SUPFAM" id="SSF100950">
    <property type="entry name" value="NagB/RpiA/CoA transferase-like"/>
    <property type="match status" value="1"/>
</dbReference>
<evidence type="ECO:0000259" key="7">
    <source>
        <dbReference type="PROSITE" id="PS51000"/>
    </source>
</evidence>
<dbReference type="InterPro" id="IPR037171">
    <property type="entry name" value="NagB/RpiA_transferase-like"/>
</dbReference>
<dbReference type="PRINTS" id="PR00037">
    <property type="entry name" value="HTHLACR"/>
</dbReference>
<evidence type="ECO:0000256" key="1">
    <source>
        <dbReference type="ARBA" id="ARBA00021390"/>
    </source>
</evidence>
<sequence>MLKKERFLKIISELDRNDIVTVNELTSLLDVSDMTIRRDLEELSESGKLIRIHGGAQKVNVSPLEEASHLEKREVHIREKQEIAKLAANEIRNFDTIFVGPGTTLELIAPYIKNVNSLRIVTISIPVFESFKNADVQCELILAGGIYRSRSGTLIGALASNAVSGLKFDKAFVGVNGIQNSQIMTANTEEGRIQSVALNNSQTKYIVADKYKLNRNDFYTFYSLDDVDYLITNKSASYETIDYYQQYVRVINDNRRN</sequence>
<dbReference type="Proteomes" id="UP000187499">
    <property type="component" value="Chromosome"/>
</dbReference>
<dbReference type="SMART" id="SM00420">
    <property type="entry name" value="HTH_DEOR"/>
    <property type="match status" value="1"/>
</dbReference>
<dbReference type="EMBL" id="CP019323">
    <property type="protein sequence ID" value="APX71694.1"/>
    <property type="molecule type" value="Genomic_DNA"/>
</dbReference>
<evidence type="ECO:0000256" key="4">
    <source>
        <dbReference type="ARBA" id="ARBA00023125"/>
    </source>
</evidence>
<keyword evidence="4" id="KW-0238">DNA-binding</keyword>
<dbReference type="PANTHER" id="PTHR30363">
    <property type="entry name" value="HTH-TYPE TRANSCRIPTIONAL REGULATOR SRLR-RELATED"/>
    <property type="match status" value="1"/>
</dbReference>
<dbReference type="InterPro" id="IPR036388">
    <property type="entry name" value="WH-like_DNA-bd_sf"/>
</dbReference>
<dbReference type="GO" id="GO:0003677">
    <property type="term" value="F:DNA binding"/>
    <property type="evidence" value="ECO:0007669"/>
    <property type="project" value="UniProtKB-KW"/>
</dbReference>
<protein>
    <recommendedName>
        <fullName evidence="1">Lactose phosphotransferase system repressor</fullName>
    </recommendedName>
</protein>
<reference evidence="9" key="1">
    <citation type="submission" date="2016-12" db="EMBL/GenBank/DDBJ databases">
        <authorList>
            <person name="Jung M.Y."/>
            <person name="Lee S.H."/>
        </authorList>
    </citation>
    <scope>NUCLEOTIDE SEQUENCE [LARGE SCALE GENOMIC DNA]</scope>
    <source>
        <strain evidence="9">WiKim39</strain>
    </source>
</reference>
<evidence type="ECO:0000313" key="9">
    <source>
        <dbReference type="Proteomes" id="UP000187499"/>
    </source>
</evidence>
<dbReference type="OrthoDB" id="9798651at2"/>
<dbReference type="InterPro" id="IPR050313">
    <property type="entry name" value="Carb_Metab_HTH_regulators"/>
</dbReference>
<accession>A0A1P8Q1D8</accession>
<dbReference type="STRING" id="1847728.BTM29_03605"/>
<dbReference type="SUPFAM" id="SSF46785">
    <property type="entry name" value="Winged helix' DNA-binding domain"/>
    <property type="match status" value="1"/>
</dbReference>
<dbReference type="Gene3D" id="1.10.10.10">
    <property type="entry name" value="Winged helix-like DNA-binding domain superfamily/Winged helix DNA-binding domain"/>
    <property type="match status" value="1"/>
</dbReference>
<name>A0A1P8Q1D8_9LACO</name>
<keyword evidence="3" id="KW-0805">Transcription regulation</keyword>
<dbReference type="SMART" id="SM01134">
    <property type="entry name" value="DeoRC"/>
    <property type="match status" value="1"/>
</dbReference>
<dbReference type="RefSeq" id="WP_076614198.1">
    <property type="nucleotide sequence ID" value="NZ_CP019323.1"/>
</dbReference>
<dbReference type="Pfam" id="PF08220">
    <property type="entry name" value="HTH_DeoR"/>
    <property type="match status" value="1"/>
</dbReference>
<dbReference type="KEGG" id="lalw:BTM29_03605"/>
<keyword evidence="9" id="KW-1185">Reference proteome</keyword>
<dbReference type="InterPro" id="IPR036390">
    <property type="entry name" value="WH_DNA-bd_sf"/>
</dbReference>
<dbReference type="InterPro" id="IPR001034">
    <property type="entry name" value="DeoR_HTH"/>
</dbReference>